<dbReference type="GO" id="GO:0016705">
    <property type="term" value="F:oxidoreductase activity, acting on paired donors, with incorporation or reduction of molecular oxygen"/>
    <property type="evidence" value="ECO:0007669"/>
    <property type="project" value="InterPro"/>
</dbReference>
<dbReference type="AlphaFoldDB" id="A0A5J9TJ80"/>
<organism evidence="4 5">
    <name type="scientific">Eragrostis curvula</name>
    <name type="common">weeping love grass</name>
    <dbReference type="NCBI Taxonomy" id="38414"/>
    <lineage>
        <taxon>Eukaryota</taxon>
        <taxon>Viridiplantae</taxon>
        <taxon>Streptophyta</taxon>
        <taxon>Embryophyta</taxon>
        <taxon>Tracheophyta</taxon>
        <taxon>Spermatophyta</taxon>
        <taxon>Magnoliopsida</taxon>
        <taxon>Liliopsida</taxon>
        <taxon>Poales</taxon>
        <taxon>Poaceae</taxon>
        <taxon>PACMAD clade</taxon>
        <taxon>Chloridoideae</taxon>
        <taxon>Eragrostideae</taxon>
        <taxon>Eragrostidinae</taxon>
        <taxon>Eragrostis</taxon>
    </lineage>
</organism>
<keyword evidence="2" id="KW-0479">Metal-binding</keyword>
<evidence type="ECO:0000256" key="3">
    <source>
        <dbReference type="ARBA" id="ARBA00023004"/>
    </source>
</evidence>
<keyword evidence="3" id="KW-0408">Iron</keyword>
<dbReference type="Gramene" id="TVU11374">
    <property type="protein sequence ID" value="TVU11374"/>
    <property type="gene ID" value="EJB05_44958"/>
</dbReference>
<evidence type="ECO:0008006" key="6">
    <source>
        <dbReference type="Google" id="ProtNLM"/>
    </source>
</evidence>
<dbReference type="EMBL" id="RWGY01000039">
    <property type="protein sequence ID" value="TVU11374.1"/>
    <property type="molecule type" value="Genomic_DNA"/>
</dbReference>
<dbReference type="InterPro" id="IPR036396">
    <property type="entry name" value="Cyt_P450_sf"/>
</dbReference>
<dbReference type="Gene3D" id="1.10.630.10">
    <property type="entry name" value="Cytochrome P450"/>
    <property type="match status" value="1"/>
</dbReference>
<dbReference type="InterPro" id="IPR001128">
    <property type="entry name" value="Cyt_P450"/>
</dbReference>
<comment type="similarity">
    <text evidence="1">Belongs to the cytochrome P450 family.</text>
</comment>
<dbReference type="GO" id="GO:0004497">
    <property type="term" value="F:monooxygenase activity"/>
    <property type="evidence" value="ECO:0007669"/>
    <property type="project" value="InterPro"/>
</dbReference>
<feature type="non-terminal residue" evidence="4">
    <location>
        <position position="1"/>
    </location>
</feature>
<dbReference type="PANTHER" id="PTHR47955">
    <property type="entry name" value="CYTOCHROME P450 FAMILY 71 PROTEIN"/>
    <property type="match status" value="1"/>
</dbReference>
<dbReference type="Pfam" id="PF00067">
    <property type="entry name" value="p450"/>
    <property type="match status" value="1"/>
</dbReference>
<dbReference type="SUPFAM" id="SSF48264">
    <property type="entry name" value="Cytochrome P450"/>
    <property type="match status" value="1"/>
</dbReference>
<comment type="caution">
    <text evidence="4">The sequence shown here is derived from an EMBL/GenBank/DDBJ whole genome shotgun (WGS) entry which is preliminary data.</text>
</comment>
<proteinExistence type="inferred from homology"/>
<dbReference type="GO" id="GO:0020037">
    <property type="term" value="F:heme binding"/>
    <property type="evidence" value="ECO:0007669"/>
    <property type="project" value="InterPro"/>
</dbReference>
<dbReference type="Proteomes" id="UP000324897">
    <property type="component" value="Chromosome 3"/>
</dbReference>
<keyword evidence="5" id="KW-1185">Reference proteome</keyword>
<evidence type="ECO:0000256" key="2">
    <source>
        <dbReference type="ARBA" id="ARBA00022723"/>
    </source>
</evidence>
<dbReference type="OrthoDB" id="689155at2759"/>
<evidence type="ECO:0000313" key="4">
    <source>
        <dbReference type="EMBL" id="TVU11374.1"/>
    </source>
</evidence>
<protein>
    <recommendedName>
        <fullName evidence="6">Cytochrome P450</fullName>
    </recommendedName>
</protein>
<dbReference type="PANTHER" id="PTHR47955:SF21">
    <property type="entry name" value="OS06G0642300 PROTEIN"/>
    <property type="match status" value="1"/>
</dbReference>
<evidence type="ECO:0000313" key="5">
    <source>
        <dbReference type="Proteomes" id="UP000324897"/>
    </source>
</evidence>
<accession>A0A5J9TJ80</accession>
<sequence length="190" mass="20185">MPYATWHAATAPSCSSSSARAVPMVVASSRDTANEVMKSHDAVFATRSQTTTIKILSKRGVGIALAPYGDHWQQLRKICNMELLSTKRVQSFRTIREEEAARLVSSISSASSSASLVNVSKMVAAYVTDAALRTIMGDRLKDRDDFIDQLAEGVRLAAGFSLSDLYPSSRLSAGALDGDPPGGNAEAASS</sequence>
<evidence type="ECO:0000256" key="1">
    <source>
        <dbReference type="ARBA" id="ARBA00010617"/>
    </source>
</evidence>
<dbReference type="GO" id="GO:0005506">
    <property type="term" value="F:iron ion binding"/>
    <property type="evidence" value="ECO:0007669"/>
    <property type="project" value="InterPro"/>
</dbReference>
<reference evidence="4 5" key="1">
    <citation type="journal article" date="2019" name="Sci. Rep.">
        <title>A high-quality genome of Eragrostis curvula grass provides insights into Poaceae evolution and supports new strategies to enhance forage quality.</title>
        <authorList>
            <person name="Carballo J."/>
            <person name="Santos B.A.C.M."/>
            <person name="Zappacosta D."/>
            <person name="Garbus I."/>
            <person name="Selva J.P."/>
            <person name="Gallo C.A."/>
            <person name="Diaz A."/>
            <person name="Albertini E."/>
            <person name="Caccamo M."/>
            <person name="Echenique V."/>
        </authorList>
    </citation>
    <scope>NUCLEOTIDE SEQUENCE [LARGE SCALE GENOMIC DNA]</scope>
    <source>
        <strain evidence="5">cv. Victoria</strain>
        <tissue evidence="4">Leaf</tissue>
    </source>
</reference>
<gene>
    <name evidence="4" type="ORF">EJB05_44958</name>
</gene>
<name>A0A5J9TJ80_9POAL</name>